<dbReference type="Proteomes" id="UP000247480">
    <property type="component" value="Unassembled WGS sequence"/>
</dbReference>
<accession>A0A2V0QER1</accession>
<dbReference type="EMBL" id="BGJZ01000242">
    <property type="protein sequence ID" value="GBH11519.1"/>
    <property type="molecule type" value="Genomic_DNA"/>
</dbReference>
<dbReference type="InterPro" id="IPR023214">
    <property type="entry name" value="HAD_sf"/>
</dbReference>
<comment type="caution">
    <text evidence="1">The sequence shown here is derived from an EMBL/GenBank/DDBJ whole genome shotgun (WGS) entry which is preliminary data.</text>
</comment>
<dbReference type="SFLD" id="SFLDS00003">
    <property type="entry name" value="Haloacid_Dehalogenase"/>
    <property type="match status" value="1"/>
</dbReference>
<proteinExistence type="predicted"/>
<organism evidence="1 2">
    <name type="scientific">Pseudomonas syringae pv. actinidiae</name>
    <dbReference type="NCBI Taxonomy" id="103796"/>
    <lineage>
        <taxon>Bacteria</taxon>
        <taxon>Pseudomonadati</taxon>
        <taxon>Pseudomonadota</taxon>
        <taxon>Gammaproteobacteria</taxon>
        <taxon>Pseudomonadales</taxon>
        <taxon>Pseudomonadaceae</taxon>
        <taxon>Pseudomonas</taxon>
        <taxon>Pseudomonas syringae</taxon>
    </lineage>
</organism>
<dbReference type="RefSeq" id="WP_110459677.1">
    <property type="nucleotide sequence ID" value="NZ_AP019411.1"/>
</dbReference>
<reference evidence="1 2" key="1">
    <citation type="submission" date="2018-04" db="EMBL/GenBank/DDBJ databases">
        <title>Draft genome sequence of Pseudomonas syringae pv. actinidiae biovar 1 strains isolated from kiwifruit in Kagawa prefecture.</title>
        <authorList>
            <person name="Tabuchi M."/>
            <person name="Saito M."/>
            <person name="Fujiwara S."/>
            <person name="Sasa N."/>
            <person name="Akimitsu K."/>
            <person name="Gomi K."/>
            <person name="Konishi-Sugita S."/>
            <person name="Hamano K."/>
            <person name="Kataoka I."/>
        </authorList>
    </citation>
    <scope>NUCLEOTIDE SEQUENCE [LARGE SCALE GENOMIC DNA]</scope>
    <source>
        <strain evidence="1 2">MAFF212206</strain>
    </source>
</reference>
<dbReference type="Pfam" id="PF00702">
    <property type="entry name" value="Hydrolase"/>
    <property type="match status" value="1"/>
</dbReference>
<dbReference type="InterPro" id="IPR036412">
    <property type="entry name" value="HAD-like_sf"/>
</dbReference>
<dbReference type="AlphaFoldDB" id="A0A2V0QER1"/>
<evidence type="ECO:0000313" key="1">
    <source>
        <dbReference type="EMBL" id="GBH11519.1"/>
    </source>
</evidence>
<evidence type="ECO:0000313" key="2">
    <source>
        <dbReference type="Proteomes" id="UP000247480"/>
    </source>
</evidence>
<dbReference type="Gene3D" id="3.40.50.1000">
    <property type="entry name" value="HAD superfamily/HAD-like"/>
    <property type="match status" value="1"/>
</dbReference>
<dbReference type="PANTHER" id="PTHR46649">
    <property type="match status" value="1"/>
</dbReference>
<name>A0A2V0QER1_PSESF</name>
<dbReference type="SFLD" id="SFLDG01129">
    <property type="entry name" value="C1.5:_HAD__Beta-PGM__Phosphata"/>
    <property type="match status" value="1"/>
</dbReference>
<sequence length="210" mass="22865">MKISGILFDAFGTIAEITRPTHPFRQLLREGSSQGRKPQADDIRTLMTRNLPIPEAALHFGIKLSSGRLKQLEEALQRELASIRPFSDAVVAISALQEAGLKIAICSNLASPYGPIIQQLFPSIIAHGFSYELGCMKPAPRIYQQTCDRLGLQPGNDFAGKGRVVMIGDSPRCDRDGPRIVGIQGFLLRRGGDAGFSDLQQFAGAALNYQ</sequence>
<protein>
    <submittedName>
        <fullName evidence="1">FMN phosphatase YigB</fullName>
    </submittedName>
</protein>
<gene>
    <name evidence="1" type="ORF">KPSA1_04960</name>
</gene>
<dbReference type="PANTHER" id="PTHR46649:SF4">
    <property type="entry name" value="HALOACID DEHALOGENASE-LIKE HYDROLASE (HAD) SUPERFAMILY PROTEIN"/>
    <property type="match status" value="1"/>
</dbReference>
<dbReference type="SUPFAM" id="SSF56784">
    <property type="entry name" value="HAD-like"/>
    <property type="match status" value="1"/>
</dbReference>